<sequence>MNTFMAATDKITELAFEWKNSCVNVDDAEEEHEVEQVQLPQQEQESTVETSDQPIPTIILKSTSGDIIPSSTTFCLPIEEKGVKRLLNRVITQTQNRRLGALSRLLLLALKELKMKHELRITRSGIFVTKHELKTLNIDSYSIRKIYITPCNILYEGPFRDEDYRKLTNASDSMINLYEYIKSVLIRGIIICDRRYEFLAFSSSQLRDHSTWMFATNARSNRTNAFITATDIRRWMGNFSESRPVSKYAARLGQSFSTTVEGVEIEKGSFHRIEDEKSRNGDYFTDGIGISSLRLNKELAVQLKLDRVPSAFQIRFAGSKGMICLDVANKIPENSGIDLLIRPSMEKFSSLNQSIGIVRSSASPSPAFLNRQIILLLSSLGVSNHIFYEIQENMLKKISNITKNPSAAQELLREFIESGSNSGCHSFMIECFKRFGTKIDPFLKQMVICFQAFLLKELRTKARIFVKDGACLLGVIDETRTLNYGQIFIQIEAHKKSQSRIIQGQVIVTKNPCFHPGDIRLLTAVDVPALHQLKNVIVFPMKGYQPHTSEISGSDLDGDCYFVSWDKQLLFSSNERPLNYHDQGLEAQQQALLNPEVQITINDVCEFFGEYIAADNLGLIANSHLSFADQLPERARAEKCIQLAHMHSIAVDFAKNGIRAPRLTKELRPVTYPHYMEKNDKPQYISTTILGQLYDRVQDHQRDLNEENYEQYNNLINTFPYEKFHIDGKDDYLEDAYIIKQEYDRELRRIMRQYGIKRESELISGYILRLMNKKYNKESKMFELRQEISHAVRFVRDKYIKLFWNDFYNREQIEQEVCENKTENSQDLLKRITWKNQLDLAKINNIVSDNTKDEMDDEIYKKASAWFSATYDEQMNSRENRQKKKQKPEHFGNDKRRDLSTGLKLKTFRCDFSMTKLRYLGPEIAPAEVKSDPKTTSAVNNY</sequence>
<evidence type="ECO:0000256" key="5">
    <source>
        <dbReference type="ARBA" id="ARBA00022884"/>
    </source>
</evidence>
<feature type="domain" description="RDRP core" evidence="10">
    <location>
        <begin position="159"/>
        <end position="697"/>
    </location>
</feature>
<evidence type="ECO:0000256" key="4">
    <source>
        <dbReference type="ARBA" id="ARBA00022695"/>
    </source>
</evidence>
<dbReference type="Proteomes" id="UP000663829">
    <property type="component" value="Unassembled WGS sequence"/>
</dbReference>
<dbReference type="AlphaFoldDB" id="A0A813YS47"/>
<keyword evidence="2 8" id="KW-0696">RNA-directed RNA polymerase</keyword>
<keyword evidence="6" id="KW-0943">RNA-mediated gene silencing</keyword>
<feature type="domain" description="RDRP C-terminal head" evidence="11">
    <location>
        <begin position="724"/>
        <end position="880"/>
    </location>
</feature>
<keyword evidence="5 8" id="KW-0694">RNA-binding</keyword>
<feature type="region of interest" description="Disordered" evidence="9">
    <location>
        <begin position="33"/>
        <end position="52"/>
    </location>
</feature>
<evidence type="ECO:0000259" key="11">
    <source>
        <dbReference type="Pfam" id="PF26253"/>
    </source>
</evidence>
<dbReference type="Pfam" id="PF05183">
    <property type="entry name" value="RdRP"/>
    <property type="match status" value="1"/>
</dbReference>
<evidence type="ECO:0000259" key="10">
    <source>
        <dbReference type="Pfam" id="PF05183"/>
    </source>
</evidence>
<dbReference type="PANTHER" id="PTHR23079:SF55">
    <property type="entry name" value="RNA-DIRECTED RNA POLYMERASE"/>
    <property type="match status" value="1"/>
</dbReference>
<dbReference type="GO" id="GO:0030422">
    <property type="term" value="P:siRNA processing"/>
    <property type="evidence" value="ECO:0007669"/>
    <property type="project" value="TreeGrafter"/>
</dbReference>
<evidence type="ECO:0000256" key="1">
    <source>
        <dbReference type="ARBA" id="ARBA00005762"/>
    </source>
</evidence>
<dbReference type="GO" id="GO:0003968">
    <property type="term" value="F:RNA-directed RNA polymerase activity"/>
    <property type="evidence" value="ECO:0007669"/>
    <property type="project" value="UniProtKB-KW"/>
</dbReference>
<evidence type="ECO:0000313" key="14">
    <source>
        <dbReference type="Proteomes" id="UP000663829"/>
    </source>
</evidence>
<dbReference type="GO" id="GO:0031380">
    <property type="term" value="C:nuclear RNA-directed RNA polymerase complex"/>
    <property type="evidence" value="ECO:0007669"/>
    <property type="project" value="TreeGrafter"/>
</dbReference>
<feature type="compositionally biased region" description="Basic and acidic residues" evidence="9">
    <location>
        <begin position="888"/>
        <end position="897"/>
    </location>
</feature>
<gene>
    <name evidence="12" type="ORF">GPM918_LOCUS7980</name>
    <name evidence="13" type="ORF">SRO942_LOCUS7980</name>
</gene>
<keyword evidence="14" id="KW-1185">Reference proteome</keyword>
<evidence type="ECO:0000256" key="9">
    <source>
        <dbReference type="SAM" id="MobiDB-lite"/>
    </source>
</evidence>
<dbReference type="GO" id="GO:0003723">
    <property type="term" value="F:RNA binding"/>
    <property type="evidence" value="ECO:0007669"/>
    <property type="project" value="UniProtKB-KW"/>
</dbReference>
<keyword evidence="4 8" id="KW-0548">Nucleotidyltransferase</keyword>
<evidence type="ECO:0000313" key="12">
    <source>
        <dbReference type="EMBL" id="CAF0888228.1"/>
    </source>
</evidence>
<dbReference type="Pfam" id="PF26253">
    <property type="entry name" value="RdRP_head"/>
    <property type="match status" value="1"/>
</dbReference>
<keyword evidence="3 8" id="KW-0808">Transferase</keyword>
<dbReference type="EMBL" id="CAJOBC010001346">
    <property type="protein sequence ID" value="CAF3673049.1"/>
    <property type="molecule type" value="Genomic_DNA"/>
</dbReference>
<protein>
    <recommendedName>
        <fullName evidence="8">RNA-dependent RNA polymerase</fullName>
        <ecNumber evidence="8">2.7.7.48</ecNumber>
    </recommendedName>
</protein>
<evidence type="ECO:0000256" key="8">
    <source>
        <dbReference type="RuleBase" id="RU363098"/>
    </source>
</evidence>
<name>A0A813YS47_9BILA</name>
<dbReference type="EC" id="2.7.7.48" evidence="8"/>
<comment type="caution">
    <text evidence="12">The sequence shown here is derived from an EMBL/GenBank/DDBJ whole genome shotgun (WGS) entry which is preliminary data.</text>
</comment>
<evidence type="ECO:0000256" key="6">
    <source>
        <dbReference type="ARBA" id="ARBA00023158"/>
    </source>
</evidence>
<accession>A0A813YS47</accession>
<comment type="catalytic activity">
    <reaction evidence="7 8">
        <text>RNA(n) + a ribonucleoside 5'-triphosphate = RNA(n+1) + diphosphate</text>
        <dbReference type="Rhea" id="RHEA:21248"/>
        <dbReference type="Rhea" id="RHEA-COMP:14527"/>
        <dbReference type="Rhea" id="RHEA-COMP:17342"/>
        <dbReference type="ChEBI" id="CHEBI:33019"/>
        <dbReference type="ChEBI" id="CHEBI:61557"/>
        <dbReference type="ChEBI" id="CHEBI:140395"/>
        <dbReference type="EC" id="2.7.7.48"/>
    </reaction>
</comment>
<evidence type="ECO:0000256" key="3">
    <source>
        <dbReference type="ARBA" id="ARBA00022679"/>
    </source>
</evidence>
<evidence type="ECO:0000256" key="7">
    <source>
        <dbReference type="ARBA" id="ARBA00048744"/>
    </source>
</evidence>
<feature type="region of interest" description="Disordered" evidence="9">
    <location>
        <begin position="876"/>
        <end position="897"/>
    </location>
</feature>
<reference evidence="12" key="1">
    <citation type="submission" date="2021-02" db="EMBL/GenBank/DDBJ databases">
        <authorList>
            <person name="Nowell W R."/>
        </authorList>
    </citation>
    <scope>NUCLEOTIDE SEQUENCE</scope>
</reference>
<evidence type="ECO:0000313" key="13">
    <source>
        <dbReference type="EMBL" id="CAF3673049.1"/>
    </source>
</evidence>
<dbReference type="OrthoDB" id="6513042at2759"/>
<comment type="similarity">
    <text evidence="1 8">Belongs to the RdRP family.</text>
</comment>
<organism evidence="12 14">
    <name type="scientific">Didymodactylos carnosus</name>
    <dbReference type="NCBI Taxonomy" id="1234261"/>
    <lineage>
        <taxon>Eukaryota</taxon>
        <taxon>Metazoa</taxon>
        <taxon>Spiralia</taxon>
        <taxon>Gnathifera</taxon>
        <taxon>Rotifera</taxon>
        <taxon>Eurotatoria</taxon>
        <taxon>Bdelloidea</taxon>
        <taxon>Philodinida</taxon>
        <taxon>Philodinidae</taxon>
        <taxon>Didymodactylos</taxon>
    </lineage>
</organism>
<feature type="compositionally biased region" description="Low complexity" evidence="9">
    <location>
        <begin position="36"/>
        <end position="45"/>
    </location>
</feature>
<dbReference type="InterPro" id="IPR057596">
    <property type="entry name" value="RDRP_core"/>
</dbReference>
<dbReference type="Proteomes" id="UP000681722">
    <property type="component" value="Unassembled WGS sequence"/>
</dbReference>
<dbReference type="PANTHER" id="PTHR23079">
    <property type="entry name" value="RNA-DEPENDENT RNA POLYMERASE"/>
    <property type="match status" value="1"/>
</dbReference>
<evidence type="ECO:0000256" key="2">
    <source>
        <dbReference type="ARBA" id="ARBA00022484"/>
    </source>
</evidence>
<dbReference type="EMBL" id="CAJNOQ010001346">
    <property type="protein sequence ID" value="CAF0888228.1"/>
    <property type="molecule type" value="Genomic_DNA"/>
</dbReference>
<dbReference type="InterPro" id="IPR007855">
    <property type="entry name" value="RDRP"/>
</dbReference>
<dbReference type="InterPro" id="IPR058752">
    <property type="entry name" value="RDRP_C_head"/>
</dbReference>
<proteinExistence type="inferred from homology"/>